<keyword evidence="4" id="KW-0175">Coiled coil</keyword>
<keyword evidence="7" id="KW-1185">Reference proteome</keyword>
<dbReference type="PANTHER" id="PTHR45959">
    <property type="entry name" value="BHLH TRANSCRIPTION FACTOR"/>
    <property type="match status" value="1"/>
</dbReference>
<comment type="caution">
    <text evidence="6">The sequence shown here is derived from an EMBL/GenBank/DDBJ whole genome shotgun (WGS) entry which is preliminary data.</text>
</comment>
<evidence type="ECO:0000256" key="5">
    <source>
        <dbReference type="SAM" id="MobiDB-lite"/>
    </source>
</evidence>
<accession>A0A8J5GEM5</accession>
<feature type="compositionally biased region" description="Basic and acidic residues" evidence="5">
    <location>
        <begin position="111"/>
        <end position="124"/>
    </location>
</feature>
<organism evidence="6 7">
    <name type="scientific">Zingiber officinale</name>
    <name type="common">Ginger</name>
    <name type="synonym">Amomum zingiber</name>
    <dbReference type="NCBI Taxonomy" id="94328"/>
    <lineage>
        <taxon>Eukaryota</taxon>
        <taxon>Viridiplantae</taxon>
        <taxon>Streptophyta</taxon>
        <taxon>Embryophyta</taxon>
        <taxon>Tracheophyta</taxon>
        <taxon>Spermatophyta</taxon>
        <taxon>Magnoliopsida</taxon>
        <taxon>Liliopsida</taxon>
        <taxon>Zingiberales</taxon>
        <taxon>Zingiberaceae</taxon>
        <taxon>Zingiber</taxon>
    </lineage>
</organism>
<dbReference type="InterPro" id="IPR036638">
    <property type="entry name" value="HLH_DNA-bd_sf"/>
</dbReference>
<dbReference type="SUPFAM" id="SSF47459">
    <property type="entry name" value="HLH, helix-loop-helix DNA-binding domain"/>
    <property type="match status" value="1"/>
</dbReference>
<dbReference type="PANTHER" id="PTHR45959:SF2">
    <property type="entry name" value="BHLH TRANSCRIPTION FACTOR"/>
    <property type="match status" value="1"/>
</dbReference>
<dbReference type="InterPro" id="IPR052610">
    <property type="entry name" value="bHLH_transcription_regulator"/>
</dbReference>
<evidence type="ECO:0000256" key="1">
    <source>
        <dbReference type="ARBA" id="ARBA00005510"/>
    </source>
</evidence>
<feature type="compositionally biased region" description="Basic and acidic residues" evidence="5">
    <location>
        <begin position="34"/>
        <end position="49"/>
    </location>
</feature>
<evidence type="ECO:0000256" key="4">
    <source>
        <dbReference type="SAM" id="Coils"/>
    </source>
</evidence>
<sequence length="132" mass="14628">MPTRFYHLAPDGTNKEGQGAAKKSRMGNKATSQHQEHAIAESKTRRGSMDKASVLGDTIRYLKQLQEKIKALEDQVAKRRVESAVLLNKPDDVDVRGQSDETLPEIEASVPEDHPDQDTLREPEGNSGESSF</sequence>
<evidence type="ECO:0000313" key="7">
    <source>
        <dbReference type="Proteomes" id="UP000734854"/>
    </source>
</evidence>
<evidence type="ECO:0000256" key="2">
    <source>
        <dbReference type="ARBA" id="ARBA00023015"/>
    </source>
</evidence>
<reference evidence="6 7" key="1">
    <citation type="submission" date="2020-08" db="EMBL/GenBank/DDBJ databases">
        <title>Plant Genome Project.</title>
        <authorList>
            <person name="Zhang R.-G."/>
        </authorList>
    </citation>
    <scope>NUCLEOTIDE SEQUENCE [LARGE SCALE GENOMIC DNA]</scope>
    <source>
        <tissue evidence="6">Rhizome</tissue>
    </source>
</reference>
<protein>
    <submittedName>
        <fullName evidence="6">Uncharacterized protein</fullName>
    </submittedName>
</protein>
<gene>
    <name evidence="6" type="ORF">ZIOFF_031357</name>
</gene>
<dbReference type="AlphaFoldDB" id="A0A8J5GEM5"/>
<name>A0A8J5GEM5_ZINOF</name>
<keyword evidence="2" id="KW-0805">Transcription regulation</keyword>
<dbReference type="GO" id="GO:0046983">
    <property type="term" value="F:protein dimerization activity"/>
    <property type="evidence" value="ECO:0007669"/>
    <property type="project" value="InterPro"/>
</dbReference>
<dbReference type="Proteomes" id="UP000734854">
    <property type="component" value="Unassembled WGS sequence"/>
</dbReference>
<dbReference type="Gene3D" id="4.10.280.10">
    <property type="entry name" value="Helix-loop-helix DNA-binding domain"/>
    <property type="match status" value="1"/>
</dbReference>
<evidence type="ECO:0000313" key="6">
    <source>
        <dbReference type="EMBL" id="KAG6506042.1"/>
    </source>
</evidence>
<feature type="compositionally biased region" description="Basic and acidic residues" evidence="5">
    <location>
        <begin position="89"/>
        <end position="99"/>
    </location>
</feature>
<feature type="region of interest" description="Disordered" evidence="5">
    <location>
        <begin position="1"/>
        <end position="53"/>
    </location>
</feature>
<keyword evidence="3" id="KW-0804">Transcription</keyword>
<feature type="coiled-coil region" evidence="4">
    <location>
        <begin position="55"/>
        <end position="82"/>
    </location>
</feature>
<dbReference type="EMBL" id="JACMSC010000009">
    <property type="protein sequence ID" value="KAG6506042.1"/>
    <property type="molecule type" value="Genomic_DNA"/>
</dbReference>
<feature type="region of interest" description="Disordered" evidence="5">
    <location>
        <begin position="87"/>
        <end position="132"/>
    </location>
</feature>
<comment type="similarity">
    <text evidence="1">Belongs to the bHLH protein family.</text>
</comment>
<proteinExistence type="inferred from homology"/>
<evidence type="ECO:0000256" key="3">
    <source>
        <dbReference type="ARBA" id="ARBA00023163"/>
    </source>
</evidence>